<protein>
    <submittedName>
        <fullName evidence="1">Signal transduction histidine kinase</fullName>
    </submittedName>
</protein>
<keyword evidence="2" id="KW-1185">Reference proteome</keyword>
<dbReference type="Gene3D" id="3.30.565.10">
    <property type="entry name" value="Histidine kinase-like ATPase, C-terminal domain"/>
    <property type="match status" value="1"/>
</dbReference>
<dbReference type="RefSeq" id="WP_159399965.1">
    <property type="nucleotide sequence ID" value="NZ_CP016279.1"/>
</dbReference>
<comment type="caution">
    <text evidence="1">The sequence shown here is derived from an EMBL/GenBank/DDBJ whole genome shotgun (WGS) entry which is preliminary data.</text>
</comment>
<accession>A0ABS4M3G8</accession>
<dbReference type="GO" id="GO:0016301">
    <property type="term" value="F:kinase activity"/>
    <property type="evidence" value="ECO:0007669"/>
    <property type="project" value="UniProtKB-KW"/>
</dbReference>
<dbReference type="EMBL" id="JAGGLP010000020">
    <property type="protein sequence ID" value="MBP2054222.1"/>
    <property type="molecule type" value="Genomic_DNA"/>
</dbReference>
<keyword evidence="1" id="KW-0418">Kinase</keyword>
<dbReference type="Proteomes" id="UP001519309">
    <property type="component" value="Unassembled WGS sequence"/>
</dbReference>
<dbReference type="InterPro" id="IPR036890">
    <property type="entry name" value="HATPase_C_sf"/>
</dbReference>
<evidence type="ECO:0000313" key="1">
    <source>
        <dbReference type="EMBL" id="MBP2054222.1"/>
    </source>
</evidence>
<evidence type="ECO:0000313" key="2">
    <source>
        <dbReference type="Proteomes" id="UP001519309"/>
    </source>
</evidence>
<keyword evidence="1" id="KW-0808">Transferase</keyword>
<organism evidence="1 2">
    <name type="scientific">Streptomyces griseochromogenes</name>
    <dbReference type="NCBI Taxonomy" id="68214"/>
    <lineage>
        <taxon>Bacteria</taxon>
        <taxon>Bacillati</taxon>
        <taxon>Actinomycetota</taxon>
        <taxon>Actinomycetes</taxon>
        <taxon>Kitasatosporales</taxon>
        <taxon>Streptomycetaceae</taxon>
        <taxon>Streptomyces</taxon>
    </lineage>
</organism>
<name>A0ABS4M3G8_9ACTN</name>
<reference evidence="1 2" key="1">
    <citation type="submission" date="2021-03" db="EMBL/GenBank/DDBJ databases">
        <title>Genomic Encyclopedia of Type Strains, Phase IV (KMG-IV): sequencing the most valuable type-strain genomes for metagenomic binning, comparative biology and taxonomic classification.</title>
        <authorList>
            <person name="Goeker M."/>
        </authorList>
    </citation>
    <scope>NUCLEOTIDE SEQUENCE [LARGE SCALE GENOMIC DNA]</scope>
    <source>
        <strain evidence="1 2">DSM 40499</strain>
    </source>
</reference>
<sequence length="56" mass="6117">MSGQAPTTHRLAVYRIVKEALTNARKHADGAAVRVHIDYEPPATLMMPRGTRSAMA</sequence>
<gene>
    <name evidence="1" type="ORF">J2Z21_007225</name>
</gene>
<proteinExistence type="predicted"/>